<proteinExistence type="predicted"/>
<organism evidence="1 2">
    <name type="scientific">Erwinia aeris</name>
    <dbReference type="NCBI Taxonomy" id="3239803"/>
    <lineage>
        <taxon>Bacteria</taxon>
        <taxon>Pseudomonadati</taxon>
        <taxon>Pseudomonadota</taxon>
        <taxon>Gammaproteobacteria</taxon>
        <taxon>Enterobacterales</taxon>
        <taxon>Erwiniaceae</taxon>
        <taxon>Erwinia</taxon>
    </lineage>
</organism>
<reference evidence="1 2" key="1">
    <citation type="submission" date="2024-07" db="EMBL/GenBank/DDBJ databases">
        <authorList>
            <person name="Hebao G."/>
        </authorList>
    </citation>
    <scope>NUCLEOTIDE SEQUENCE [LARGE SCALE GENOMIC DNA]</scope>
    <source>
        <strain evidence="1 2">ACCC 02193</strain>
    </source>
</reference>
<accession>A0ABV4E5K7</accession>
<dbReference type="EMBL" id="JBGFFX010000003">
    <property type="protein sequence ID" value="MEY8770202.1"/>
    <property type="molecule type" value="Genomic_DNA"/>
</dbReference>
<evidence type="ECO:0000313" key="2">
    <source>
        <dbReference type="Proteomes" id="UP001565243"/>
    </source>
</evidence>
<protein>
    <submittedName>
        <fullName evidence="1">Uncharacterized protein</fullName>
    </submittedName>
</protein>
<sequence>MRELTNNEMAAVAGAGLFSDIGKGIGFLIGSVIDQGASAGGLTTSSVDAVSQLGGGIGKILELNISGAINDIGAGVVGLVKYGIDSINSLKSSTGA</sequence>
<evidence type="ECO:0000313" key="1">
    <source>
        <dbReference type="EMBL" id="MEY8770202.1"/>
    </source>
</evidence>
<name>A0ABV4E5K7_9GAMM</name>
<comment type="caution">
    <text evidence="1">The sequence shown here is derived from an EMBL/GenBank/DDBJ whole genome shotgun (WGS) entry which is preliminary data.</text>
</comment>
<gene>
    <name evidence="1" type="ORF">AB6T85_07155</name>
</gene>
<dbReference type="RefSeq" id="WP_369895133.1">
    <property type="nucleotide sequence ID" value="NZ_JBGFFX010000003.1"/>
</dbReference>
<keyword evidence="2" id="KW-1185">Reference proteome</keyword>
<dbReference type="Proteomes" id="UP001565243">
    <property type="component" value="Unassembled WGS sequence"/>
</dbReference>